<protein>
    <submittedName>
        <fullName evidence="5">LuxR C-terminal-related transcriptional regulator</fullName>
    </submittedName>
</protein>
<name>A0ABW0WGV6_STRNO</name>
<dbReference type="EMBL" id="JBHSOE010000029">
    <property type="protein sequence ID" value="MFC5657477.1"/>
    <property type="molecule type" value="Genomic_DNA"/>
</dbReference>
<dbReference type="PRINTS" id="PR00038">
    <property type="entry name" value="HTHLUXR"/>
</dbReference>
<reference evidence="6" key="1">
    <citation type="journal article" date="2019" name="Int. J. Syst. Evol. Microbiol.">
        <title>The Global Catalogue of Microorganisms (GCM) 10K type strain sequencing project: providing services to taxonomists for standard genome sequencing and annotation.</title>
        <authorList>
            <consortium name="The Broad Institute Genomics Platform"/>
            <consortium name="The Broad Institute Genome Sequencing Center for Infectious Disease"/>
            <person name="Wu L."/>
            <person name="Ma J."/>
        </authorList>
    </citation>
    <scope>NUCLEOTIDE SEQUENCE [LARGE SCALE GENOMIC DNA]</scope>
    <source>
        <strain evidence="6">KCTC 5701</strain>
    </source>
</reference>
<evidence type="ECO:0000256" key="1">
    <source>
        <dbReference type="ARBA" id="ARBA00023015"/>
    </source>
</evidence>
<sequence>MDAPLTSPPPPTPISVICDCPLIAHGLTHVIDPEPDLRIVTSVGKVGDYRDQGNHREVVLLNVQLSAWEASSVVSRLHRRGHAVIVLAFSEKQSDAVLCIEAGARGYLGHRIGETELLTAIRAVASGSSYFSADLNGRVLPAPPPRLTDRERQILRLLADGATDREIAVKLNITENTVHSHLDRLRSKSGFHRRADLTRLALRYGLTGE</sequence>
<accession>A0ABW0WGV6</accession>
<keyword evidence="2" id="KW-0238">DNA-binding</keyword>
<dbReference type="SMART" id="SM00421">
    <property type="entry name" value="HTH_LUXR"/>
    <property type="match status" value="1"/>
</dbReference>
<dbReference type="SUPFAM" id="SSF52172">
    <property type="entry name" value="CheY-like"/>
    <property type="match status" value="1"/>
</dbReference>
<evidence type="ECO:0000313" key="5">
    <source>
        <dbReference type="EMBL" id="MFC5657477.1"/>
    </source>
</evidence>
<dbReference type="PANTHER" id="PTHR44688:SF16">
    <property type="entry name" value="DNA-BINDING TRANSCRIPTIONAL ACTIVATOR DEVR_DOSR"/>
    <property type="match status" value="1"/>
</dbReference>
<keyword evidence="1" id="KW-0805">Transcription regulation</keyword>
<evidence type="ECO:0000256" key="3">
    <source>
        <dbReference type="ARBA" id="ARBA00023163"/>
    </source>
</evidence>
<dbReference type="InterPro" id="IPR011006">
    <property type="entry name" value="CheY-like_superfamily"/>
</dbReference>
<evidence type="ECO:0000256" key="2">
    <source>
        <dbReference type="ARBA" id="ARBA00023125"/>
    </source>
</evidence>
<dbReference type="RefSeq" id="WP_344345790.1">
    <property type="nucleotide sequence ID" value="NZ_BAAASM010000002.1"/>
</dbReference>
<organism evidence="5 6">
    <name type="scientific">Streptomyces nogalater</name>
    <dbReference type="NCBI Taxonomy" id="38314"/>
    <lineage>
        <taxon>Bacteria</taxon>
        <taxon>Bacillati</taxon>
        <taxon>Actinomycetota</taxon>
        <taxon>Actinomycetes</taxon>
        <taxon>Kitasatosporales</taxon>
        <taxon>Streptomycetaceae</taxon>
        <taxon>Streptomyces</taxon>
    </lineage>
</organism>
<dbReference type="SUPFAM" id="SSF46894">
    <property type="entry name" value="C-terminal effector domain of the bipartite response regulators"/>
    <property type="match status" value="1"/>
</dbReference>
<dbReference type="PROSITE" id="PS50043">
    <property type="entry name" value="HTH_LUXR_2"/>
    <property type="match status" value="1"/>
</dbReference>
<feature type="domain" description="HTH luxR-type" evidence="4">
    <location>
        <begin position="140"/>
        <end position="205"/>
    </location>
</feature>
<evidence type="ECO:0000313" key="6">
    <source>
        <dbReference type="Proteomes" id="UP001596065"/>
    </source>
</evidence>
<keyword evidence="3" id="KW-0804">Transcription</keyword>
<keyword evidence="6" id="KW-1185">Reference proteome</keyword>
<dbReference type="Proteomes" id="UP001596065">
    <property type="component" value="Unassembled WGS sequence"/>
</dbReference>
<dbReference type="Gene3D" id="3.40.50.2300">
    <property type="match status" value="1"/>
</dbReference>
<gene>
    <name evidence="5" type="ORF">ACFP3J_18530</name>
</gene>
<comment type="caution">
    <text evidence="5">The sequence shown here is derived from an EMBL/GenBank/DDBJ whole genome shotgun (WGS) entry which is preliminary data.</text>
</comment>
<dbReference type="CDD" id="cd06170">
    <property type="entry name" value="LuxR_C_like"/>
    <property type="match status" value="1"/>
</dbReference>
<dbReference type="InterPro" id="IPR016032">
    <property type="entry name" value="Sig_transdc_resp-reg_C-effctor"/>
</dbReference>
<dbReference type="PANTHER" id="PTHR44688">
    <property type="entry name" value="DNA-BINDING TRANSCRIPTIONAL ACTIVATOR DEVR_DOSR"/>
    <property type="match status" value="1"/>
</dbReference>
<evidence type="ECO:0000259" key="4">
    <source>
        <dbReference type="PROSITE" id="PS50043"/>
    </source>
</evidence>
<dbReference type="Pfam" id="PF00196">
    <property type="entry name" value="GerE"/>
    <property type="match status" value="1"/>
</dbReference>
<proteinExistence type="predicted"/>
<dbReference type="InterPro" id="IPR000792">
    <property type="entry name" value="Tscrpt_reg_LuxR_C"/>
</dbReference>